<dbReference type="Pfam" id="PF05368">
    <property type="entry name" value="NmrA"/>
    <property type="match status" value="1"/>
</dbReference>
<dbReference type="Gene3D" id="3.40.50.720">
    <property type="entry name" value="NAD(P)-binding Rossmann-like Domain"/>
    <property type="match status" value="1"/>
</dbReference>
<dbReference type="PANTHER" id="PTHR47706">
    <property type="entry name" value="NMRA-LIKE FAMILY PROTEIN"/>
    <property type="match status" value="1"/>
</dbReference>
<organism evidence="4 5">
    <name type="scientific">Tothia fuscella</name>
    <dbReference type="NCBI Taxonomy" id="1048955"/>
    <lineage>
        <taxon>Eukaryota</taxon>
        <taxon>Fungi</taxon>
        <taxon>Dikarya</taxon>
        <taxon>Ascomycota</taxon>
        <taxon>Pezizomycotina</taxon>
        <taxon>Dothideomycetes</taxon>
        <taxon>Pleosporomycetidae</taxon>
        <taxon>Venturiales</taxon>
        <taxon>Cylindrosympodiaceae</taxon>
        <taxon>Tothia</taxon>
    </lineage>
</organism>
<name>A0A9P4NFB3_9PEZI</name>
<dbReference type="CDD" id="cd05259">
    <property type="entry name" value="PCBER_SDR_a"/>
    <property type="match status" value="1"/>
</dbReference>
<evidence type="ECO:0000259" key="3">
    <source>
        <dbReference type="Pfam" id="PF05368"/>
    </source>
</evidence>
<proteinExistence type="predicted"/>
<dbReference type="Gene3D" id="3.90.25.10">
    <property type="entry name" value="UDP-galactose 4-epimerase, domain 1"/>
    <property type="match status" value="1"/>
</dbReference>
<dbReference type="InterPro" id="IPR036291">
    <property type="entry name" value="NAD(P)-bd_dom_sf"/>
</dbReference>
<keyword evidence="5" id="KW-1185">Reference proteome</keyword>
<dbReference type="Proteomes" id="UP000800235">
    <property type="component" value="Unassembled WGS sequence"/>
</dbReference>
<reference evidence="4" key="1">
    <citation type="journal article" date="2020" name="Stud. Mycol.">
        <title>101 Dothideomycetes genomes: a test case for predicting lifestyles and emergence of pathogens.</title>
        <authorList>
            <person name="Haridas S."/>
            <person name="Albert R."/>
            <person name="Binder M."/>
            <person name="Bloem J."/>
            <person name="Labutti K."/>
            <person name="Salamov A."/>
            <person name="Andreopoulos B."/>
            <person name="Baker S."/>
            <person name="Barry K."/>
            <person name="Bills G."/>
            <person name="Bluhm B."/>
            <person name="Cannon C."/>
            <person name="Castanera R."/>
            <person name="Culley D."/>
            <person name="Daum C."/>
            <person name="Ezra D."/>
            <person name="Gonzalez J."/>
            <person name="Henrissat B."/>
            <person name="Kuo A."/>
            <person name="Liang C."/>
            <person name="Lipzen A."/>
            <person name="Lutzoni F."/>
            <person name="Magnuson J."/>
            <person name="Mondo S."/>
            <person name="Nolan M."/>
            <person name="Ohm R."/>
            <person name="Pangilinan J."/>
            <person name="Park H.-J."/>
            <person name="Ramirez L."/>
            <person name="Alfaro M."/>
            <person name="Sun H."/>
            <person name="Tritt A."/>
            <person name="Yoshinaga Y."/>
            <person name="Zwiers L.-H."/>
            <person name="Turgeon B."/>
            <person name="Goodwin S."/>
            <person name="Spatafora J."/>
            <person name="Crous P."/>
            <person name="Grigoriev I."/>
        </authorList>
    </citation>
    <scope>NUCLEOTIDE SEQUENCE</scope>
    <source>
        <strain evidence="4">CBS 130266</strain>
    </source>
</reference>
<dbReference type="GO" id="GO:0016491">
    <property type="term" value="F:oxidoreductase activity"/>
    <property type="evidence" value="ECO:0007669"/>
    <property type="project" value="UniProtKB-KW"/>
</dbReference>
<keyword evidence="2" id="KW-0560">Oxidoreductase</keyword>
<dbReference type="InterPro" id="IPR008030">
    <property type="entry name" value="NmrA-like"/>
</dbReference>
<comment type="caution">
    <text evidence="4">The sequence shown here is derived from an EMBL/GenBank/DDBJ whole genome shotgun (WGS) entry which is preliminary data.</text>
</comment>
<dbReference type="PANTHER" id="PTHR47706:SF9">
    <property type="entry name" value="NMRA-LIKE DOMAIN-CONTAINING PROTEIN-RELATED"/>
    <property type="match status" value="1"/>
</dbReference>
<sequence>MSKAIKNVTIAGGAGNLGATVLDEFLKTPEFKVSVITRADSTATFPDGVKVHKTNYTVDELVDILEGQDAVLSLISFSSAAAQKALIDASVKAGVTRFFPSEFGHPPEHRNIDYLPPPFPIKDEILDYLKQKESSGLSWTAIITGQFFDMGIKQGWLGFDTTKNSARIWDSGDVRYSANTLRQVARGLVKACQDPSETANRAVFIASFTTTNNEVLIALEKASGKKWDIVKIDSEKEIADGQEKRKNGDFMGSMAQLICATWYTEGKGADYEKSPGLDNEKLGLPLEDLEKVCRDVLS</sequence>
<dbReference type="AlphaFoldDB" id="A0A9P4NFB3"/>
<keyword evidence="1" id="KW-0521">NADP</keyword>
<evidence type="ECO:0000256" key="1">
    <source>
        <dbReference type="ARBA" id="ARBA00022857"/>
    </source>
</evidence>
<dbReference type="OrthoDB" id="9984533at2759"/>
<protein>
    <submittedName>
        <fullName evidence="4">NAD(P)-binding protein</fullName>
    </submittedName>
</protein>
<accession>A0A9P4NFB3</accession>
<evidence type="ECO:0000256" key="2">
    <source>
        <dbReference type="ARBA" id="ARBA00023002"/>
    </source>
</evidence>
<evidence type="ECO:0000313" key="5">
    <source>
        <dbReference type="Proteomes" id="UP000800235"/>
    </source>
</evidence>
<dbReference type="InterPro" id="IPR051609">
    <property type="entry name" value="NmrA/Isoflavone_reductase-like"/>
</dbReference>
<dbReference type="EMBL" id="MU007128">
    <property type="protein sequence ID" value="KAF2418469.1"/>
    <property type="molecule type" value="Genomic_DNA"/>
</dbReference>
<gene>
    <name evidence="4" type="ORF">EJ08DRAFT_703119</name>
</gene>
<evidence type="ECO:0000313" key="4">
    <source>
        <dbReference type="EMBL" id="KAF2418469.1"/>
    </source>
</evidence>
<feature type="domain" description="NmrA-like" evidence="3">
    <location>
        <begin position="6"/>
        <end position="233"/>
    </location>
</feature>
<dbReference type="SUPFAM" id="SSF51735">
    <property type="entry name" value="NAD(P)-binding Rossmann-fold domains"/>
    <property type="match status" value="1"/>
</dbReference>
<dbReference type="InterPro" id="IPR045312">
    <property type="entry name" value="PCBER-like"/>
</dbReference>